<evidence type="ECO:0000256" key="1">
    <source>
        <dbReference type="SAM" id="Phobius"/>
    </source>
</evidence>
<evidence type="ECO:0000313" key="3">
    <source>
        <dbReference type="Proteomes" id="UP000239698"/>
    </source>
</evidence>
<keyword evidence="1" id="KW-0812">Transmembrane</keyword>
<proteinExistence type="predicted"/>
<keyword evidence="3" id="KW-1185">Reference proteome</keyword>
<feature type="transmembrane region" description="Helical" evidence="1">
    <location>
        <begin position="68"/>
        <end position="93"/>
    </location>
</feature>
<dbReference type="EMBL" id="PSVT01000080">
    <property type="protein sequence ID" value="PPH70543.1"/>
    <property type="molecule type" value="Genomic_DNA"/>
</dbReference>
<keyword evidence="1" id="KW-0472">Membrane</keyword>
<dbReference type="Proteomes" id="UP000239698">
    <property type="component" value="Unassembled WGS sequence"/>
</dbReference>
<name>A0ABX5A7F2_RATRA</name>
<comment type="caution">
    <text evidence="2">The sequence shown here is derived from an EMBL/GenBank/DDBJ whole genome shotgun (WGS) entry which is preliminary data.</text>
</comment>
<keyword evidence="1" id="KW-1133">Transmembrane helix</keyword>
<feature type="transmembrane region" description="Helical" evidence="1">
    <location>
        <begin position="35"/>
        <end position="56"/>
    </location>
</feature>
<gene>
    <name evidence="2" type="ORF">C5C40_16045</name>
</gene>
<sequence>MSILIDHVHRHFAADTGSALERLKHAQSATHPRRVFAYPAVLVMTGIWIIAQSITLSGVAANRPAGRGVMVLAGALPALFPAILAGTTAMAMIRCVQLFAVRRAARAESGVLQ</sequence>
<reference evidence="2 3" key="1">
    <citation type="submission" date="2018-02" db="EMBL/GenBank/DDBJ databases">
        <title>Bacteriophage NCPPB3778 and a type I-E CRISPR drive the evolution of the US Biological Select Agent, Rathayibacter toxicus.</title>
        <authorList>
            <person name="Davis E.W.II."/>
            <person name="Tabima J.F."/>
            <person name="Weisberg A.J."/>
            <person name="Lopes L.D."/>
            <person name="Wiseman M.S."/>
            <person name="Wiseman M.S."/>
            <person name="Pupko T."/>
            <person name="Belcher M.S."/>
            <person name="Sechler A.J."/>
            <person name="Tancos M.A."/>
            <person name="Schroeder B.K."/>
            <person name="Murray T.D."/>
            <person name="Luster D.G."/>
            <person name="Schneider W.L."/>
            <person name="Rogers E."/>
            <person name="Andreote F.D."/>
            <person name="Grunwald N.J."/>
            <person name="Putnam M.L."/>
            <person name="Chang J.H."/>
        </authorList>
    </citation>
    <scope>NUCLEOTIDE SEQUENCE [LARGE SCALE GENOMIC DNA]</scope>
    <source>
        <strain evidence="2 3">AY1D6</strain>
    </source>
</reference>
<organism evidence="2 3">
    <name type="scientific">Rathayibacter rathayi</name>
    <name type="common">Corynebacterium rathayi</name>
    <dbReference type="NCBI Taxonomy" id="33887"/>
    <lineage>
        <taxon>Bacteria</taxon>
        <taxon>Bacillati</taxon>
        <taxon>Actinomycetota</taxon>
        <taxon>Actinomycetes</taxon>
        <taxon>Micrococcales</taxon>
        <taxon>Microbacteriaceae</taxon>
        <taxon>Rathayibacter</taxon>
    </lineage>
</organism>
<accession>A0ABX5A7F2</accession>
<evidence type="ECO:0000313" key="2">
    <source>
        <dbReference type="EMBL" id="PPH70543.1"/>
    </source>
</evidence>
<protein>
    <recommendedName>
        <fullName evidence="4">DUF4282 domain-containing protein</fullName>
    </recommendedName>
</protein>
<evidence type="ECO:0008006" key="4">
    <source>
        <dbReference type="Google" id="ProtNLM"/>
    </source>
</evidence>